<evidence type="ECO:0000259" key="1">
    <source>
        <dbReference type="SMART" id="SM00465"/>
    </source>
</evidence>
<organism evidence="2 3">
    <name type="scientific">Candidatus Scalindua japonica</name>
    <dbReference type="NCBI Taxonomy" id="1284222"/>
    <lineage>
        <taxon>Bacteria</taxon>
        <taxon>Pseudomonadati</taxon>
        <taxon>Planctomycetota</taxon>
        <taxon>Candidatus Brocadiia</taxon>
        <taxon>Candidatus Brocadiales</taxon>
        <taxon>Candidatus Scalinduaceae</taxon>
        <taxon>Candidatus Scalindua</taxon>
    </lineage>
</organism>
<dbReference type="AlphaFoldDB" id="A0A286U1T3"/>
<reference evidence="3" key="1">
    <citation type="journal article" date="2017" name="Environ. Microbiol. Rep.">
        <title>Genetic Diversity of Marine Anaerobic Ammonium-Oxidizing Bacteria as Revealed by Genomic and Proteomic Analyses of 'Candidatus Scalindua japonica'.</title>
        <authorList>
            <person name="Oshiki M."/>
            <person name="Mizuto K."/>
            <person name="Kimura Z."/>
            <person name="Kindaichi T."/>
            <person name="Satoh H."/>
            <person name="Okabe S."/>
        </authorList>
    </citation>
    <scope>NUCLEOTIDE SEQUENCE [LARGE SCALE GENOMIC DNA]</scope>
    <source>
        <strain evidence="3">husup-a2</strain>
    </source>
</reference>
<name>A0A286U1T3_9BACT</name>
<dbReference type="Pfam" id="PF01986">
    <property type="entry name" value="DUF123"/>
    <property type="match status" value="1"/>
</dbReference>
<dbReference type="InterPro" id="IPR002837">
    <property type="entry name" value="DUF123"/>
</dbReference>
<dbReference type="InterPro" id="IPR000305">
    <property type="entry name" value="GIY-YIG_endonuc"/>
</dbReference>
<evidence type="ECO:0000313" key="3">
    <source>
        <dbReference type="Proteomes" id="UP000218542"/>
    </source>
</evidence>
<accession>A0A286U1T3</accession>
<dbReference type="PANTHER" id="PTHR37460:SF1">
    <property type="entry name" value="ENDONUCLEASE III"/>
    <property type="match status" value="1"/>
</dbReference>
<dbReference type="Proteomes" id="UP000218542">
    <property type="component" value="Unassembled WGS sequence"/>
</dbReference>
<dbReference type="CDD" id="cd10441">
    <property type="entry name" value="GIY-YIG_COG1833"/>
    <property type="match status" value="1"/>
</dbReference>
<dbReference type="SMART" id="SM00465">
    <property type="entry name" value="GIYc"/>
    <property type="match status" value="1"/>
</dbReference>
<gene>
    <name evidence="2" type="ORF">SCALIN_C28_0277</name>
</gene>
<comment type="caution">
    <text evidence="2">The sequence shown here is derived from an EMBL/GenBank/DDBJ whole genome shotgun (WGS) entry which is preliminary data.</text>
</comment>
<dbReference type="EMBL" id="BAOS01000028">
    <property type="protein sequence ID" value="GAX62075.1"/>
    <property type="molecule type" value="Genomic_DNA"/>
</dbReference>
<keyword evidence="3" id="KW-1185">Reference proteome</keyword>
<protein>
    <recommendedName>
        <fullName evidence="1">GIY-YIG domain-containing protein</fullName>
    </recommendedName>
</protein>
<feature type="domain" description="GIY-YIG" evidence="1">
    <location>
        <begin position="46"/>
        <end position="143"/>
    </location>
</feature>
<evidence type="ECO:0000313" key="2">
    <source>
        <dbReference type="EMBL" id="GAX62075.1"/>
    </source>
</evidence>
<sequence>MHFGKIIIVFYFAKWDILCVMVEESIQKGGIYKLVIELSKNKEIKIGKLGTFVFPKGYYVYTGSAQNGLEKRINRHLSSDKKFHWHIDYLLAYAKVINVLTYVGKKDECRINSMTGQKKSATRIVKKFGSSDCDCVTHLYYFKNIPTDFTDSC</sequence>
<dbReference type="PANTHER" id="PTHR37460">
    <property type="entry name" value="ENDONUCLEASE III"/>
    <property type="match status" value="1"/>
</dbReference>
<proteinExistence type="predicted"/>